<dbReference type="EMBL" id="KQ979306">
    <property type="protein sequence ID" value="KYN21978.1"/>
    <property type="molecule type" value="Genomic_DNA"/>
</dbReference>
<evidence type="ECO:0000313" key="1">
    <source>
        <dbReference type="EMBL" id="KYN21978.1"/>
    </source>
</evidence>
<dbReference type="Proteomes" id="UP000078492">
    <property type="component" value="Unassembled WGS sequence"/>
</dbReference>
<keyword evidence="2" id="KW-1185">Reference proteome</keyword>
<evidence type="ECO:0000313" key="2">
    <source>
        <dbReference type="Proteomes" id="UP000078492"/>
    </source>
</evidence>
<gene>
    <name evidence="1" type="ORF">ALC57_05637</name>
</gene>
<sequence length="435" mass="51074">MTVQHEPFKVQYDADVESKLFIKNVGQFYLKLESKLLLPASTIQYIVTEMNNVYGEEQVSSDKINQIIEEVFNCNLWIQSNNIFNTGHKRKRFYKKHFDYVDPVFIKIKGTQKYFAYVPVQDTLKKFFYDKSLQNVIDFRSQPQHELLKDFTDGTVFRNNTFFKNNLEALQIFLYQDEFEIVNPIGSLPDNFRSHINCIKLVALCKESDFVHKSVYGKVVEDLKIIEETGIYRVDHLKWSTLYIEIDKKFIKGCLVFITDDNLGSHGLGDFVENLGTSQYFYRFCHITKEKFSSNGGLCKMYKSRSIESYNSALDKIGNKKDFEGIKFNSVFNQLKNYHVFLPGLPPCLGHDIFEDWPFLQEIDCFFQHSSRLLGKNVYQEKKKEEINDIINDCEAAIKITKDKIPKLLVVFRFLILYFNENENFLFKIIGASYH</sequence>
<protein>
    <submittedName>
        <fullName evidence="1">Uncharacterized protein</fullName>
    </submittedName>
</protein>
<proteinExistence type="predicted"/>
<name>A0A151JA96_9HYME</name>
<organism evidence="1 2">
    <name type="scientific">Trachymyrmex cornetzi</name>
    <dbReference type="NCBI Taxonomy" id="471704"/>
    <lineage>
        <taxon>Eukaryota</taxon>
        <taxon>Metazoa</taxon>
        <taxon>Ecdysozoa</taxon>
        <taxon>Arthropoda</taxon>
        <taxon>Hexapoda</taxon>
        <taxon>Insecta</taxon>
        <taxon>Pterygota</taxon>
        <taxon>Neoptera</taxon>
        <taxon>Endopterygota</taxon>
        <taxon>Hymenoptera</taxon>
        <taxon>Apocrita</taxon>
        <taxon>Aculeata</taxon>
        <taxon>Formicoidea</taxon>
        <taxon>Formicidae</taxon>
        <taxon>Myrmicinae</taxon>
        <taxon>Trachymyrmex</taxon>
    </lineage>
</organism>
<dbReference type="AlphaFoldDB" id="A0A151JA96"/>
<reference evidence="1 2" key="1">
    <citation type="submission" date="2015-09" db="EMBL/GenBank/DDBJ databases">
        <title>Trachymyrmex cornetzi WGS genome.</title>
        <authorList>
            <person name="Nygaard S."/>
            <person name="Hu H."/>
            <person name="Boomsma J."/>
            <person name="Zhang G."/>
        </authorList>
    </citation>
    <scope>NUCLEOTIDE SEQUENCE [LARGE SCALE GENOMIC DNA]</scope>
    <source>
        <strain evidence="1">Tcor2-1</strain>
        <tissue evidence="1">Whole body</tissue>
    </source>
</reference>
<dbReference type="STRING" id="471704.A0A151JA96"/>
<accession>A0A151JA96</accession>